<organism evidence="1 2">
    <name type="scientific">Brachionus plicatilis</name>
    <name type="common">Marine rotifer</name>
    <name type="synonym">Brachionus muelleri</name>
    <dbReference type="NCBI Taxonomy" id="10195"/>
    <lineage>
        <taxon>Eukaryota</taxon>
        <taxon>Metazoa</taxon>
        <taxon>Spiralia</taxon>
        <taxon>Gnathifera</taxon>
        <taxon>Rotifera</taxon>
        <taxon>Eurotatoria</taxon>
        <taxon>Monogononta</taxon>
        <taxon>Pseudotrocha</taxon>
        <taxon>Ploima</taxon>
        <taxon>Brachionidae</taxon>
        <taxon>Brachionus</taxon>
    </lineage>
</organism>
<dbReference type="Proteomes" id="UP000276133">
    <property type="component" value="Unassembled WGS sequence"/>
</dbReference>
<keyword evidence="2" id="KW-1185">Reference proteome</keyword>
<accession>A0A3M7SUN0</accession>
<dbReference type="AlphaFoldDB" id="A0A3M7SUN0"/>
<proteinExistence type="predicted"/>
<protein>
    <submittedName>
        <fullName evidence="1">Uncharacterized protein</fullName>
    </submittedName>
</protein>
<dbReference type="EMBL" id="REGN01000752">
    <property type="protein sequence ID" value="RNA39395.1"/>
    <property type="molecule type" value="Genomic_DNA"/>
</dbReference>
<gene>
    <name evidence="1" type="ORF">BpHYR1_039383</name>
</gene>
<evidence type="ECO:0000313" key="2">
    <source>
        <dbReference type="Proteomes" id="UP000276133"/>
    </source>
</evidence>
<name>A0A3M7SUN0_BRAPC</name>
<sequence length="87" mass="10422">MSRKKQMLSVLKYEILYAKKYNQALKYRIKIFCNINIIILKSLNNITEFSSSLKILVDLNLIFWIKEKNHRLKAILLYLLNYLISDP</sequence>
<comment type="caution">
    <text evidence="1">The sequence shown here is derived from an EMBL/GenBank/DDBJ whole genome shotgun (WGS) entry which is preliminary data.</text>
</comment>
<reference evidence="1 2" key="1">
    <citation type="journal article" date="2018" name="Sci. Rep.">
        <title>Genomic signatures of local adaptation to the degree of environmental predictability in rotifers.</title>
        <authorList>
            <person name="Franch-Gras L."/>
            <person name="Hahn C."/>
            <person name="Garcia-Roger E.M."/>
            <person name="Carmona M.J."/>
            <person name="Serra M."/>
            <person name="Gomez A."/>
        </authorList>
    </citation>
    <scope>NUCLEOTIDE SEQUENCE [LARGE SCALE GENOMIC DNA]</scope>
    <source>
        <strain evidence="1">HYR1</strain>
    </source>
</reference>
<evidence type="ECO:0000313" key="1">
    <source>
        <dbReference type="EMBL" id="RNA39395.1"/>
    </source>
</evidence>